<gene>
    <name evidence="2" type="ORF">K491DRAFT_778333</name>
</gene>
<proteinExistence type="predicted"/>
<name>A0A6A6TAZ6_9PLEO</name>
<keyword evidence="3" id="KW-1185">Reference proteome</keyword>
<feature type="compositionally biased region" description="Polar residues" evidence="1">
    <location>
        <begin position="125"/>
        <end position="136"/>
    </location>
</feature>
<organism evidence="2 3">
    <name type="scientific">Lophiostoma macrostomum CBS 122681</name>
    <dbReference type="NCBI Taxonomy" id="1314788"/>
    <lineage>
        <taxon>Eukaryota</taxon>
        <taxon>Fungi</taxon>
        <taxon>Dikarya</taxon>
        <taxon>Ascomycota</taxon>
        <taxon>Pezizomycotina</taxon>
        <taxon>Dothideomycetes</taxon>
        <taxon>Pleosporomycetidae</taxon>
        <taxon>Pleosporales</taxon>
        <taxon>Lophiostomataceae</taxon>
        <taxon>Lophiostoma</taxon>
    </lineage>
</organism>
<dbReference type="AlphaFoldDB" id="A0A6A6TAZ6"/>
<feature type="region of interest" description="Disordered" evidence="1">
    <location>
        <begin position="232"/>
        <end position="251"/>
    </location>
</feature>
<feature type="region of interest" description="Disordered" evidence="1">
    <location>
        <begin position="88"/>
        <end position="177"/>
    </location>
</feature>
<evidence type="ECO:0000313" key="3">
    <source>
        <dbReference type="Proteomes" id="UP000799324"/>
    </source>
</evidence>
<evidence type="ECO:0000313" key="2">
    <source>
        <dbReference type="EMBL" id="KAF2656073.1"/>
    </source>
</evidence>
<sequence>MGVGSVAVLRTCQERGEPREVVHIGAWVVGWYGRKSLGVIRLSQTPLLRSSRAPHTPRSQAQCPPSMTSNPLYSFCLCHRAAVSRDPSTLQEHRRLMSSPPQSRTGGANGHASNSHASGRGASNGGVSQESSTITARHSLHEQPAEKADKGSITTSGTEDIVREQPGPGSEISSVPRPESEGMMVLLLPDFAYVATGPLRIVPPIPLNLEALENSSGPSSAARTPMNELPRRFREDIDIRSPTGSTASDFDEYDWDWHTPIA</sequence>
<feature type="compositionally biased region" description="Polar residues" evidence="1">
    <location>
        <begin position="99"/>
        <end position="117"/>
    </location>
</feature>
<dbReference type="Proteomes" id="UP000799324">
    <property type="component" value="Unassembled WGS sequence"/>
</dbReference>
<feature type="compositionally biased region" description="Basic and acidic residues" evidence="1">
    <location>
        <begin position="139"/>
        <end position="150"/>
    </location>
</feature>
<accession>A0A6A6TAZ6</accession>
<dbReference type="EMBL" id="MU004341">
    <property type="protein sequence ID" value="KAF2656073.1"/>
    <property type="molecule type" value="Genomic_DNA"/>
</dbReference>
<reference evidence="2" key="1">
    <citation type="journal article" date="2020" name="Stud. Mycol.">
        <title>101 Dothideomycetes genomes: a test case for predicting lifestyles and emergence of pathogens.</title>
        <authorList>
            <person name="Haridas S."/>
            <person name="Albert R."/>
            <person name="Binder M."/>
            <person name="Bloem J."/>
            <person name="Labutti K."/>
            <person name="Salamov A."/>
            <person name="Andreopoulos B."/>
            <person name="Baker S."/>
            <person name="Barry K."/>
            <person name="Bills G."/>
            <person name="Bluhm B."/>
            <person name="Cannon C."/>
            <person name="Castanera R."/>
            <person name="Culley D."/>
            <person name="Daum C."/>
            <person name="Ezra D."/>
            <person name="Gonzalez J."/>
            <person name="Henrissat B."/>
            <person name="Kuo A."/>
            <person name="Liang C."/>
            <person name="Lipzen A."/>
            <person name="Lutzoni F."/>
            <person name="Magnuson J."/>
            <person name="Mondo S."/>
            <person name="Nolan M."/>
            <person name="Ohm R."/>
            <person name="Pangilinan J."/>
            <person name="Park H.-J."/>
            <person name="Ramirez L."/>
            <person name="Alfaro M."/>
            <person name="Sun H."/>
            <person name="Tritt A."/>
            <person name="Yoshinaga Y."/>
            <person name="Zwiers L.-H."/>
            <person name="Turgeon B."/>
            <person name="Goodwin S."/>
            <person name="Spatafora J."/>
            <person name="Crous P."/>
            <person name="Grigoriev I."/>
        </authorList>
    </citation>
    <scope>NUCLEOTIDE SEQUENCE</scope>
    <source>
        <strain evidence="2">CBS 122681</strain>
    </source>
</reference>
<evidence type="ECO:0000256" key="1">
    <source>
        <dbReference type="SAM" id="MobiDB-lite"/>
    </source>
</evidence>
<protein>
    <submittedName>
        <fullName evidence="2">Uncharacterized protein</fullName>
    </submittedName>
</protein>